<evidence type="ECO:0000256" key="2">
    <source>
        <dbReference type="ARBA" id="ARBA00022448"/>
    </source>
</evidence>
<dbReference type="GO" id="GO:0009279">
    <property type="term" value="C:cell outer membrane"/>
    <property type="evidence" value="ECO:0007669"/>
    <property type="project" value="UniProtKB-SubCell"/>
</dbReference>
<dbReference type="InterPro" id="IPR000531">
    <property type="entry name" value="Beta-barrel_TonB"/>
</dbReference>
<feature type="chain" id="PRO_5039705126" evidence="12">
    <location>
        <begin position="20"/>
        <end position="752"/>
    </location>
</feature>
<keyword evidence="2 10" id="KW-0813">Transport</keyword>
<evidence type="ECO:0000259" key="13">
    <source>
        <dbReference type="Pfam" id="PF00593"/>
    </source>
</evidence>
<dbReference type="InterPro" id="IPR037066">
    <property type="entry name" value="Plug_dom_sf"/>
</dbReference>
<dbReference type="PROSITE" id="PS52016">
    <property type="entry name" value="TONB_DEPENDENT_REC_3"/>
    <property type="match status" value="1"/>
</dbReference>
<dbReference type="PANTHER" id="PTHR30069:SF29">
    <property type="entry name" value="HEMOGLOBIN AND HEMOGLOBIN-HAPTOGLOBIN-BINDING PROTEIN 1-RELATED"/>
    <property type="match status" value="1"/>
</dbReference>
<keyword evidence="3 10" id="KW-1134">Transmembrane beta strand</keyword>
<evidence type="ECO:0000256" key="8">
    <source>
        <dbReference type="ARBA" id="ARBA00023170"/>
    </source>
</evidence>
<evidence type="ECO:0000313" key="15">
    <source>
        <dbReference type="EMBL" id="MBU3853836.1"/>
    </source>
</evidence>
<evidence type="ECO:0000259" key="14">
    <source>
        <dbReference type="Pfam" id="PF07715"/>
    </source>
</evidence>
<gene>
    <name evidence="15" type="ORF">H9789_08500</name>
</gene>
<proteinExistence type="inferred from homology"/>
<protein>
    <submittedName>
        <fullName evidence="15">TonB-dependent receptor</fullName>
    </submittedName>
</protein>
<dbReference type="PANTHER" id="PTHR30069">
    <property type="entry name" value="TONB-DEPENDENT OUTER MEMBRANE RECEPTOR"/>
    <property type="match status" value="1"/>
</dbReference>
<dbReference type="AlphaFoldDB" id="A0A9E2P299"/>
<evidence type="ECO:0000256" key="10">
    <source>
        <dbReference type="PROSITE-ProRule" id="PRU01360"/>
    </source>
</evidence>
<dbReference type="GO" id="GO:0015344">
    <property type="term" value="F:siderophore uptake transmembrane transporter activity"/>
    <property type="evidence" value="ECO:0007669"/>
    <property type="project" value="TreeGrafter"/>
</dbReference>
<evidence type="ECO:0000256" key="4">
    <source>
        <dbReference type="ARBA" id="ARBA00022692"/>
    </source>
</evidence>
<dbReference type="InterPro" id="IPR010917">
    <property type="entry name" value="TonB_rcpt_CS"/>
</dbReference>
<sequence>MTRFLLGFGLFSVALCAQAHLADSVEVYRSSDLDEVLVSVNRDTQKKLNTTQQTFTFSKSKIDFANKQNMADLLMESGQVAVQKSQQGGGSPILRGFEASRILLVVDGIRMNNLIYRNGHLQNSITVDQFAQNRVEVLNGPASLNYGTDGLGGAIVFNTQNPVLAAPGQRRFMTGNAAVRYGSANSEGSTHVDFNYGTEKFASLTSFTYSHFGDLNAGKNRNPFLPDDDAYIRCNYYVKPWGGKTDEAIANEAPEKQYRSGYDQYDILQKFLYQPNREEQHILNFQLSNTTDFNRYDRLSEMNTGEDGTVTPKFAEWYYGPQFRLLSAYHFHGWNKLGADKVNLTLAYQNVKESRHDRKFQKEDLYHNWEQVHMATLNTDWIKYWDQHTLHLGVDGMFSFLKSTAETENVVTGERSENGTRYPDGKNRMHTVEAFATHEWQITPKVRMNDGVRLGYATTYSSVLDEEVFPFFAGKDQRKQNMTYSLAWGLNYLPAKTWKLAWSASTAYRVPNIDTASKVFESKTSTVTIPNENLKPEKTVTVDMNITKHIGDRLVWENVVYGTYYFDAITTARGLFKGEGQMEYQGTLCDVYTQVNAKAAVLWGFSSSLTAKLSRNLEFNATYNYTYGRVVKGEKHQPLDHIPPMFGRVGVAYLTSNGKGRFEAYSLYNSRKRASDYNADGEDNIKYATVKGADGEGMPAWFTLNLKGSYNVTSQVTLQAGVENLLDTEYRVFASGISAPGRNIFVAARVGF</sequence>
<dbReference type="Gene3D" id="2.40.170.20">
    <property type="entry name" value="TonB-dependent receptor, beta-barrel domain"/>
    <property type="match status" value="1"/>
</dbReference>
<reference evidence="15" key="1">
    <citation type="journal article" date="2021" name="PeerJ">
        <title>Extensive microbial diversity within the chicken gut microbiome revealed by metagenomics and culture.</title>
        <authorList>
            <person name="Gilroy R."/>
            <person name="Ravi A."/>
            <person name="Getino M."/>
            <person name="Pursley I."/>
            <person name="Horton D.L."/>
            <person name="Alikhan N.F."/>
            <person name="Baker D."/>
            <person name="Gharbi K."/>
            <person name="Hall N."/>
            <person name="Watson M."/>
            <person name="Adriaenssens E.M."/>
            <person name="Foster-Nyarko E."/>
            <person name="Jarju S."/>
            <person name="Secka A."/>
            <person name="Antonio M."/>
            <person name="Oren A."/>
            <person name="Chaudhuri R.R."/>
            <person name="La Ragione R."/>
            <person name="Hildebrand F."/>
            <person name="Pallen M.J."/>
        </authorList>
    </citation>
    <scope>NUCLEOTIDE SEQUENCE</scope>
    <source>
        <strain evidence="15">G3-2149</strain>
    </source>
</reference>
<reference evidence="15" key="2">
    <citation type="submission" date="2021-04" db="EMBL/GenBank/DDBJ databases">
        <authorList>
            <person name="Gilroy R."/>
        </authorList>
    </citation>
    <scope>NUCLEOTIDE SEQUENCE</scope>
    <source>
        <strain evidence="15">G3-2149</strain>
    </source>
</reference>
<evidence type="ECO:0000256" key="1">
    <source>
        <dbReference type="ARBA" id="ARBA00004571"/>
    </source>
</evidence>
<feature type="domain" description="TonB-dependent receptor plug" evidence="14">
    <location>
        <begin position="47"/>
        <end position="154"/>
    </location>
</feature>
<feature type="signal peptide" evidence="12">
    <location>
        <begin position="1"/>
        <end position="19"/>
    </location>
</feature>
<comment type="caution">
    <text evidence="15">The sequence shown here is derived from an EMBL/GenBank/DDBJ whole genome shotgun (WGS) entry which is preliminary data.</text>
</comment>
<evidence type="ECO:0000256" key="11">
    <source>
        <dbReference type="RuleBase" id="RU003357"/>
    </source>
</evidence>
<feature type="domain" description="TonB-dependent receptor-like beta-barrel" evidence="13">
    <location>
        <begin position="284"/>
        <end position="725"/>
    </location>
</feature>
<keyword evidence="7 10" id="KW-0472">Membrane</keyword>
<comment type="similarity">
    <text evidence="10 11">Belongs to the TonB-dependent receptor family.</text>
</comment>
<organism evidence="15 16">
    <name type="scientific">Candidatus Paraprevotella stercoravium</name>
    <dbReference type="NCBI Taxonomy" id="2838725"/>
    <lineage>
        <taxon>Bacteria</taxon>
        <taxon>Pseudomonadati</taxon>
        <taxon>Bacteroidota</taxon>
        <taxon>Bacteroidia</taxon>
        <taxon>Bacteroidales</taxon>
        <taxon>Prevotellaceae</taxon>
        <taxon>Paraprevotella</taxon>
    </lineage>
</organism>
<accession>A0A9E2P299</accession>
<dbReference type="InterPro" id="IPR012910">
    <property type="entry name" value="Plug_dom"/>
</dbReference>
<evidence type="ECO:0000256" key="9">
    <source>
        <dbReference type="ARBA" id="ARBA00023237"/>
    </source>
</evidence>
<dbReference type="SUPFAM" id="SSF56935">
    <property type="entry name" value="Porins"/>
    <property type="match status" value="1"/>
</dbReference>
<dbReference type="InterPro" id="IPR036942">
    <property type="entry name" value="Beta-barrel_TonB_sf"/>
</dbReference>
<comment type="subcellular location">
    <subcellularLocation>
        <location evidence="1 10">Cell outer membrane</location>
        <topology evidence="1 10">Multi-pass membrane protein</topology>
    </subcellularLocation>
</comment>
<evidence type="ECO:0000313" key="16">
    <source>
        <dbReference type="Proteomes" id="UP000823865"/>
    </source>
</evidence>
<evidence type="ECO:0000256" key="7">
    <source>
        <dbReference type="ARBA" id="ARBA00023136"/>
    </source>
</evidence>
<evidence type="ECO:0000256" key="6">
    <source>
        <dbReference type="ARBA" id="ARBA00023077"/>
    </source>
</evidence>
<dbReference type="Pfam" id="PF07715">
    <property type="entry name" value="Plug"/>
    <property type="match status" value="1"/>
</dbReference>
<dbReference type="PROSITE" id="PS01156">
    <property type="entry name" value="TONB_DEPENDENT_REC_2"/>
    <property type="match status" value="1"/>
</dbReference>
<name>A0A9E2P299_9BACT</name>
<evidence type="ECO:0000256" key="3">
    <source>
        <dbReference type="ARBA" id="ARBA00022452"/>
    </source>
</evidence>
<evidence type="ECO:0000256" key="5">
    <source>
        <dbReference type="ARBA" id="ARBA00022729"/>
    </source>
</evidence>
<dbReference type="InterPro" id="IPR039426">
    <property type="entry name" value="TonB-dep_rcpt-like"/>
</dbReference>
<evidence type="ECO:0000256" key="12">
    <source>
        <dbReference type="SAM" id="SignalP"/>
    </source>
</evidence>
<dbReference type="Proteomes" id="UP000823865">
    <property type="component" value="Unassembled WGS sequence"/>
</dbReference>
<dbReference type="EMBL" id="JAHLFU010000179">
    <property type="protein sequence ID" value="MBU3853836.1"/>
    <property type="molecule type" value="Genomic_DNA"/>
</dbReference>
<keyword evidence="4 10" id="KW-0812">Transmembrane</keyword>
<keyword evidence="8 15" id="KW-0675">Receptor</keyword>
<keyword evidence="9 10" id="KW-0998">Cell outer membrane</keyword>
<dbReference type="Gene3D" id="2.170.130.10">
    <property type="entry name" value="TonB-dependent receptor, plug domain"/>
    <property type="match status" value="1"/>
</dbReference>
<keyword evidence="5 12" id="KW-0732">Signal</keyword>
<dbReference type="GO" id="GO:0044718">
    <property type="term" value="P:siderophore transmembrane transport"/>
    <property type="evidence" value="ECO:0007669"/>
    <property type="project" value="TreeGrafter"/>
</dbReference>
<keyword evidence="6 11" id="KW-0798">TonB box</keyword>
<dbReference type="Pfam" id="PF00593">
    <property type="entry name" value="TonB_dep_Rec_b-barrel"/>
    <property type="match status" value="1"/>
</dbReference>